<evidence type="ECO:0000256" key="1">
    <source>
        <dbReference type="ARBA" id="ARBA00022723"/>
    </source>
</evidence>
<dbReference type="PROSITE" id="PS50865">
    <property type="entry name" value="ZF_MYND_2"/>
    <property type="match status" value="1"/>
</dbReference>
<evidence type="ECO:0000313" key="7">
    <source>
        <dbReference type="EMBL" id="CAD8890922.1"/>
    </source>
</evidence>
<dbReference type="Pfam" id="PF01753">
    <property type="entry name" value="zf-MYND"/>
    <property type="match status" value="1"/>
</dbReference>
<dbReference type="AlphaFoldDB" id="A0A7S1FUT0"/>
<proteinExistence type="predicted"/>
<evidence type="ECO:0000256" key="4">
    <source>
        <dbReference type="PROSITE-ProRule" id="PRU00134"/>
    </source>
</evidence>
<keyword evidence="3" id="KW-0862">Zinc</keyword>
<keyword evidence="2 4" id="KW-0863">Zinc-finger</keyword>
<dbReference type="GO" id="GO:0008270">
    <property type="term" value="F:zinc ion binding"/>
    <property type="evidence" value="ECO:0007669"/>
    <property type="project" value="UniProtKB-KW"/>
</dbReference>
<dbReference type="InterPro" id="IPR002893">
    <property type="entry name" value="Znf_MYND"/>
</dbReference>
<sequence length="149" mass="17237">MTRHQRKNKKQPVGPSCLSPSEKKCSFCGKDAKLRCSRCKLVWYCCREHQKADWKAHKVFCDDQFQADQHTLHKRKFDSIIKTYKLDSEQKSEEIAEFLTCGTEKVTPLQFSEKFGTTVEEAVVFLEWIKVGVKFKEQSIDKAKEAGLG</sequence>
<name>A0A7S1FUT0_9STRA</name>
<evidence type="ECO:0000256" key="5">
    <source>
        <dbReference type="SAM" id="MobiDB-lite"/>
    </source>
</evidence>
<evidence type="ECO:0000256" key="2">
    <source>
        <dbReference type="ARBA" id="ARBA00022771"/>
    </source>
</evidence>
<gene>
    <name evidence="7" type="ORF">CHYS00102_LOCUS18128</name>
</gene>
<dbReference type="PROSITE" id="PS01360">
    <property type="entry name" value="ZF_MYND_1"/>
    <property type="match status" value="1"/>
</dbReference>
<reference evidence="7" key="1">
    <citation type="submission" date="2021-01" db="EMBL/GenBank/DDBJ databases">
        <authorList>
            <person name="Corre E."/>
            <person name="Pelletier E."/>
            <person name="Niang G."/>
            <person name="Scheremetjew M."/>
            <person name="Finn R."/>
            <person name="Kale V."/>
            <person name="Holt S."/>
            <person name="Cochrane G."/>
            <person name="Meng A."/>
            <person name="Brown T."/>
            <person name="Cohen L."/>
        </authorList>
    </citation>
    <scope>NUCLEOTIDE SEQUENCE</scope>
    <source>
        <strain evidence="7">308</strain>
    </source>
</reference>
<protein>
    <recommendedName>
        <fullName evidence="6">MYND-type domain-containing protein</fullName>
    </recommendedName>
</protein>
<dbReference type="EMBL" id="HBFR01025268">
    <property type="protein sequence ID" value="CAD8890922.1"/>
    <property type="molecule type" value="Transcribed_RNA"/>
</dbReference>
<keyword evidence="1" id="KW-0479">Metal-binding</keyword>
<accession>A0A7S1FUT0</accession>
<dbReference type="SUPFAM" id="SSF144232">
    <property type="entry name" value="HIT/MYND zinc finger-like"/>
    <property type="match status" value="1"/>
</dbReference>
<feature type="compositionally biased region" description="Basic residues" evidence="5">
    <location>
        <begin position="1"/>
        <end position="10"/>
    </location>
</feature>
<evidence type="ECO:0000259" key="6">
    <source>
        <dbReference type="PROSITE" id="PS50865"/>
    </source>
</evidence>
<feature type="domain" description="MYND-type" evidence="6">
    <location>
        <begin position="25"/>
        <end position="61"/>
    </location>
</feature>
<feature type="region of interest" description="Disordered" evidence="5">
    <location>
        <begin position="1"/>
        <end position="21"/>
    </location>
</feature>
<evidence type="ECO:0000256" key="3">
    <source>
        <dbReference type="ARBA" id="ARBA00022833"/>
    </source>
</evidence>
<dbReference type="Gene3D" id="6.10.140.2220">
    <property type="match status" value="1"/>
</dbReference>
<organism evidence="7">
    <name type="scientific">Corethron hystrix</name>
    <dbReference type="NCBI Taxonomy" id="216773"/>
    <lineage>
        <taxon>Eukaryota</taxon>
        <taxon>Sar</taxon>
        <taxon>Stramenopiles</taxon>
        <taxon>Ochrophyta</taxon>
        <taxon>Bacillariophyta</taxon>
        <taxon>Coscinodiscophyceae</taxon>
        <taxon>Corethrophycidae</taxon>
        <taxon>Corethrales</taxon>
        <taxon>Corethraceae</taxon>
        <taxon>Corethron</taxon>
    </lineage>
</organism>